<dbReference type="CDD" id="cd08646">
    <property type="entry name" value="FMT_core_Met-tRNA-FMT_N"/>
    <property type="match status" value="1"/>
</dbReference>
<dbReference type="NCBIfam" id="TIGR00460">
    <property type="entry name" value="fmt"/>
    <property type="match status" value="1"/>
</dbReference>
<dbReference type="Pfam" id="PF02911">
    <property type="entry name" value="Formyl_trans_C"/>
    <property type="match status" value="1"/>
</dbReference>
<dbReference type="SUPFAM" id="SSF53328">
    <property type="entry name" value="Formyltransferase"/>
    <property type="match status" value="1"/>
</dbReference>
<dbReference type="SUPFAM" id="SSF50486">
    <property type="entry name" value="FMT C-terminal domain-like"/>
    <property type="match status" value="1"/>
</dbReference>
<dbReference type="InterPro" id="IPR005794">
    <property type="entry name" value="Fmt"/>
</dbReference>
<comment type="caution">
    <text evidence="7">The sequence shown here is derived from an EMBL/GenBank/DDBJ whole genome shotgun (WGS) entry which is preliminary data.</text>
</comment>
<evidence type="ECO:0000256" key="1">
    <source>
        <dbReference type="ARBA" id="ARBA00010699"/>
    </source>
</evidence>
<comment type="similarity">
    <text evidence="1">Belongs to the Fmt family.</text>
</comment>
<dbReference type="PANTHER" id="PTHR11138:SF5">
    <property type="entry name" value="METHIONYL-TRNA FORMYLTRANSFERASE, MITOCHONDRIAL"/>
    <property type="match status" value="1"/>
</dbReference>
<accession>A0A644V5B9</accession>
<dbReference type="InterPro" id="IPR011034">
    <property type="entry name" value="Formyl_transferase-like_C_sf"/>
</dbReference>
<dbReference type="AlphaFoldDB" id="A0A644V5B9"/>
<reference evidence="7" key="1">
    <citation type="submission" date="2019-08" db="EMBL/GenBank/DDBJ databases">
        <authorList>
            <person name="Kucharzyk K."/>
            <person name="Murdoch R.W."/>
            <person name="Higgins S."/>
            <person name="Loffler F."/>
        </authorList>
    </citation>
    <scope>NUCLEOTIDE SEQUENCE</scope>
</reference>
<keyword evidence="4" id="KW-0648">Protein biosynthesis</keyword>
<dbReference type="InterPro" id="IPR041711">
    <property type="entry name" value="Met-tRNA-FMT_N"/>
</dbReference>
<keyword evidence="3 7" id="KW-0808">Transferase</keyword>
<dbReference type="GO" id="GO:0005829">
    <property type="term" value="C:cytosol"/>
    <property type="evidence" value="ECO:0007669"/>
    <property type="project" value="TreeGrafter"/>
</dbReference>
<dbReference type="InterPro" id="IPR002376">
    <property type="entry name" value="Formyl_transf_N"/>
</dbReference>
<dbReference type="EC" id="2.1.2.9" evidence="2"/>
<dbReference type="PANTHER" id="PTHR11138">
    <property type="entry name" value="METHIONYL-TRNA FORMYLTRANSFERASE"/>
    <property type="match status" value="1"/>
</dbReference>
<dbReference type="InterPro" id="IPR036477">
    <property type="entry name" value="Formyl_transf_N_sf"/>
</dbReference>
<evidence type="ECO:0000313" key="7">
    <source>
        <dbReference type="EMBL" id="MPL86235.1"/>
    </source>
</evidence>
<dbReference type="InterPro" id="IPR001555">
    <property type="entry name" value="GART_AS"/>
</dbReference>
<feature type="domain" description="Formyl transferase C-terminal" evidence="6">
    <location>
        <begin position="206"/>
        <end position="303"/>
    </location>
</feature>
<organism evidence="7">
    <name type="scientific">bioreactor metagenome</name>
    <dbReference type="NCBI Taxonomy" id="1076179"/>
    <lineage>
        <taxon>unclassified sequences</taxon>
        <taxon>metagenomes</taxon>
        <taxon>ecological metagenomes</taxon>
    </lineage>
</organism>
<evidence type="ECO:0000256" key="2">
    <source>
        <dbReference type="ARBA" id="ARBA00012261"/>
    </source>
</evidence>
<dbReference type="Gene3D" id="3.10.25.10">
    <property type="entry name" value="Formyl transferase, C-terminal domain"/>
    <property type="match status" value="1"/>
</dbReference>
<dbReference type="InterPro" id="IPR005793">
    <property type="entry name" value="Formyl_trans_C"/>
</dbReference>
<dbReference type="HAMAP" id="MF_00182">
    <property type="entry name" value="Formyl_trans"/>
    <property type="match status" value="1"/>
</dbReference>
<evidence type="ECO:0000259" key="6">
    <source>
        <dbReference type="Pfam" id="PF02911"/>
    </source>
</evidence>
<name>A0A644V5B9_9ZZZZ</name>
<dbReference type="PROSITE" id="PS00373">
    <property type="entry name" value="GART"/>
    <property type="match status" value="1"/>
</dbReference>
<dbReference type="EMBL" id="VSSQ01000218">
    <property type="protein sequence ID" value="MPL86235.1"/>
    <property type="molecule type" value="Genomic_DNA"/>
</dbReference>
<gene>
    <name evidence="7" type="primary">fmt_19</name>
    <name evidence="7" type="ORF">SDC9_32212</name>
</gene>
<evidence type="ECO:0000256" key="3">
    <source>
        <dbReference type="ARBA" id="ARBA00022679"/>
    </source>
</evidence>
<dbReference type="InterPro" id="IPR037022">
    <property type="entry name" value="Formyl_trans_C_sf"/>
</dbReference>
<sequence>MKIVFMGSPDFAVDSLALLHNSPKHELIAVVTQPDRPKGRGQKVLMTAVKAYAVENNLPVLQPVKVKAEDFMIKLRELAPDLIVVAAFGQFLPKAMLELPRYGCINVHASLLPKYRGAAPIHYAILRGEKESGVTIMQMDVGMDTGAMLDNVSVPISQEMTMGQLHDILKIKGAELLLEVVDGLEAGTIKAVAQDEKLATYASLLTRDMEKINWSLSAKEIHDQVRAFDPFPSSFTKLPDGKTLKIWRTKISNDIWEEKSPGVVVAIQKSGFVVAAGQGFLEVLEVQPESKRRMPASVFCNGRGIMVGEKLTAEETK</sequence>
<proteinExistence type="inferred from homology"/>
<dbReference type="InterPro" id="IPR044135">
    <property type="entry name" value="Met-tRNA-FMT_C"/>
</dbReference>
<dbReference type="GO" id="GO:0004479">
    <property type="term" value="F:methionyl-tRNA formyltransferase activity"/>
    <property type="evidence" value="ECO:0007669"/>
    <property type="project" value="UniProtKB-EC"/>
</dbReference>
<evidence type="ECO:0000259" key="5">
    <source>
        <dbReference type="Pfam" id="PF00551"/>
    </source>
</evidence>
<dbReference type="Gene3D" id="3.40.50.170">
    <property type="entry name" value="Formyl transferase, N-terminal domain"/>
    <property type="match status" value="1"/>
</dbReference>
<dbReference type="CDD" id="cd08704">
    <property type="entry name" value="Met_tRNA_FMT_C"/>
    <property type="match status" value="1"/>
</dbReference>
<feature type="domain" description="Formyl transferase N-terminal" evidence="5">
    <location>
        <begin position="1"/>
        <end position="181"/>
    </location>
</feature>
<protein>
    <recommendedName>
        <fullName evidence="2">methionyl-tRNA formyltransferase</fullName>
        <ecNumber evidence="2">2.1.2.9</ecNumber>
    </recommendedName>
</protein>
<dbReference type="Pfam" id="PF00551">
    <property type="entry name" value="Formyl_trans_N"/>
    <property type="match status" value="1"/>
</dbReference>
<evidence type="ECO:0000256" key="4">
    <source>
        <dbReference type="ARBA" id="ARBA00022917"/>
    </source>
</evidence>